<proteinExistence type="predicted"/>
<sequence length="338" mass="38895">MVVRFHRALIQTLSDQSRSQPPVKREFAVAMNTNEQRPVAAHDEIVPTGFPPDHELAKLDVYQSYKKSPYLSLKHSSYFQVYADLFERYRGKEITFVEVGVLNGGSLFMWRDYFGPKARIIGVELNPLAKKWESHGFEIHIGSQSDPVFWDDFFKKVGTVDVVLDDGGHTYEQQIVTAHYCIPNVKNGGLLVVEDTHTSYMKPFGYPTKYSFVEWAKKLADNINARFPNLDHSSLIYKKYIYSISFFESIVSFTIDRSKCFDSSPTSNGGVTSNAVDYWSKDTPIETITSIATAERRLSTSLNILKYIPFARRVKRFVFETPKLLLMQNSLRKLKRYF</sequence>
<dbReference type="InterPro" id="IPR029063">
    <property type="entry name" value="SAM-dependent_MTases_sf"/>
</dbReference>
<dbReference type="Gene3D" id="3.40.50.150">
    <property type="entry name" value="Vaccinia Virus protein VP39"/>
    <property type="match status" value="1"/>
</dbReference>
<dbReference type="SUPFAM" id="SSF53335">
    <property type="entry name" value="S-adenosyl-L-methionine-dependent methyltransferases"/>
    <property type="match status" value="1"/>
</dbReference>
<comment type="caution">
    <text evidence="1">The sequence shown here is derived from an EMBL/GenBank/DDBJ whole genome shotgun (WGS) entry which is preliminary data.</text>
</comment>
<keyword evidence="2" id="KW-1185">Reference proteome</keyword>
<dbReference type="EMBL" id="PVTV01000012">
    <property type="protein sequence ID" value="PRY98676.1"/>
    <property type="molecule type" value="Genomic_DNA"/>
</dbReference>
<gene>
    <name evidence="1" type="ORF">BCM14_1510</name>
</gene>
<protein>
    <submittedName>
        <fullName evidence="1">Methyltransferase family protein</fullName>
    </submittedName>
</protein>
<keyword evidence="1" id="KW-0808">Transferase</keyword>
<name>A0A2T0XIB1_9BURK</name>
<reference evidence="1 2" key="1">
    <citation type="submission" date="2018-03" db="EMBL/GenBank/DDBJ databases">
        <title>Genomic Encyclopedia of Type Strains, Phase III (KMG-III): the genomes of soil and plant-associated and newly described type strains.</title>
        <authorList>
            <person name="Whitman W."/>
        </authorList>
    </citation>
    <scope>NUCLEOTIDE SEQUENCE [LARGE SCALE GENOMIC DNA]</scope>
    <source>
        <strain evidence="1 2">MWH-P2sevCIIIb</strain>
    </source>
</reference>
<accession>A0A2T0XIB1</accession>
<dbReference type="GO" id="GO:0032259">
    <property type="term" value="P:methylation"/>
    <property type="evidence" value="ECO:0007669"/>
    <property type="project" value="UniProtKB-KW"/>
</dbReference>
<dbReference type="GO" id="GO:0008168">
    <property type="term" value="F:methyltransferase activity"/>
    <property type="evidence" value="ECO:0007669"/>
    <property type="project" value="UniProtKB-KW"/>
</dbReference>
<dbReference type="AlphaFoldDB" id="A0A2T0XIB1"/>
<organism evidence="1 2">
    <name type="scientific">Jezberella montanilacus</name>
    <dbReference type="NCBI Taxonomy" id="323426"/>
    <lineage>
        <taxon>Bacteria</taxon>
        <taxon>Pseudomonadati</taxon>
        <taxon>Pseudomonadota</taxon>
        <taxon>Betaproteobacteria</taxon>
        <taxon>Burkholderiales</taxon>
        <taxon>Alcaligenaceae</taxon>
        <taxon>Jezberella</taxon>
    </lineage>
</organism>
<evidence type="ECO:0000313" key="2">
    <source>
        <dbReference type="Proteomes" id="UP000238308"/>
    </source>
</evidence>
<evidence type="ECO:0000313" key="1">
    <source>
        <dbReference type="EMBL" id="PRY98676.1"/>
    </source>
</evidence>
<keyword evidence="1" id="KW-0489">Methyltransferase</keyword>
<dbReference type="Proteomes" id="UP000238308">
    <property type="component" value="Unassembled WGS sequence"/>
</dbReference>
<dbReference type="Pfam" id="PF13578">
    <property type="entry name" value="Methyltransf_24"/>
    <property type="match status" value="1"/>
</dbReference>